<keyword evidence="1" id="KW-0732">Signal</keyword>
<dbReference type="PROSITE" id="PS51257">
    <property type="entry name" value="PROKAR_LIPOPROTEIN"/>
    <property type="match status" value="1"/>
</dbReference>
<proteinExistence type="predicted"/>
<dbReference type="EMBL" id="BAAAZC010000003">
    <property type="protein sequence ID" value="GAA3958366.1"/>
    <property type="molecule type" value="Genomic_DNA"/>
</dbReference>
<dbReference type="Proteomes" id="UP001500742">
    <property type="component" value="Unassembled WGS sequence"/>
</dbReference>
<evidence type="ECO:0000256" key="1">
    <source>
        <dbReference type="SAM" id="SignalP"/>
    </source>
</evidence>
<accession>A0ABP7P1X3</accession>
<name>A0ABP7P1X3_9SPHI</name>
<reference evidence="3" key="1">
    <citation type="journal article" date="2019" name="Int. J. Syst. Evol. Microbiol.">
        <title>The Global Catalogue of Microorganisms (GCM) 10K type strain sequencing project: providing services to taxonomists for standard genome sequencing and annotation.</title>
        <authorList>
            <consortium name="The Broad Institute Genomics Platform"/>
            <consortium name="The Broad Institute Genome Sequencing Center for Infectious Disease"/>
            <person name="Wu L."/>
            <person name="Ma J."/>
        </authorList>
    </citation>
    <scope>NUCLEOTIDE SEQUENCE [LARGE SCALE GENOMIC DNA]</scope>
    <source>
        <strain evidence="3">JCM 16601</strain>
    </source>
</reference>
<protein>
    <recommendedName>
        <fullName evidence="4">DUF4476 domain-containing protein</fullName>
    </recommendedName>
</protein>
<evidence type="ECO:0000313" key="2">
    <source>
        <dbReference type="EMBL" id="GAA3958366.1"/>
    </source>
</evidence>
<gene>
    <name evidence="2" type="ORF">GCM10022210_02080</name>
</gene>
<sequence length="260" mass="28885">MKKTLTLTSFLLMACFSAFSQNIINPQIDQNDDYNCQITKIETNSQFTTVTFAYAANGDNSWVQLNKEIYIQTDQGNEHYNYIKSENIAMVPARHVFAKAGDKLTFKVYFKKIPAAAKAIDIIERAGYRKDGITFFNFYNVSLTKAIPDGSNRKVKITDVVLLPPPPANADTASRGLFYGAGNEMQNAMGAMGPMYATLAKSMLDAQFAYFKQPGKIAEMAKLNKDYFDALVKEGFTYDQALKIITSNSLISKSSSVNGQ</sequence>
<comment type="caution">
    <text evidence="2">The sequence shown here is derived from an EMBL/GenBank/DDBJ whole genome shotgun (WGS) entry which is preliminary data.</text>
</comment>
<organism evidence="2 3">
    <name type="scientific">Mucilaginibacter dorajii</name>
    <dbReference type="NCBI Taxonomy" id="692994"/>
    <lineage>
        <taxon>Bacteria</taxon>
        <taxon>Pseudomonadati</taxon>
        <taxon>Bacteroidota</taxon>
        <taxon>Sphingobacteriia</taxon>
        <taxon>Sphingobacteriales</taxon>
        <taxon>Sphingobacteriaceae</taxon>
        <taxon>Mucilaginibacter</taxon>
    </lineage>
</organism>
<feature type="signal peptide" evidence="1">
    <location>
        <begin position="1"/>
        <end position="20"/>
    </location>
</feature>
<evidence type="ECO:0000313" key="3">
    <source>
        <dbReference type="Proteomes" id="UP001500742"/>
    </source>
</evidence>
<feature type="chain" id="PRO_5047122322" description="DUF4476 domain-containing protein" evidence="1">
    <location>
        <begin position="21"/>
        <end position="260"/>
    </location>
</feature>
<dbReference type="RefSeq" id="WP_259096068.1">
    <property type="nucleotide sequence ID" value="NZ_BAAAZC010000003.1"/>
</dbReference>
<evidence type="ECO:0008006" key="4">
    <source>
        <dbReference type="Google" id="ProtNLM"/>
    </source>
</evidence>
<keyword evidence="3" id="KW-1185">Reference proteome</keyword>